<evidence type="ECO:0000313" key="2">
    <source>
        <dbReference type="Proteomes" id="UP000537161"/>
    </source>
</evidence>
<accession>A0A7W9B6Z1</accession>
<sequence length="80" mass="8733">MTDHGTPQFPRVEVDPIGQEMQSIALKSGCFDRSSDKMMKGFPGAAGPRKGADQTVAGLFRCLPRRLVWRTADRKKSGPG</sequence>
<gene>
    <name evidence="1" type="ORF">FHR21_002376</name>
</gene>
<dbReference type="AlphaFoldDB" id="A0A7W9B6Z1"/>
<dbReference type="RefSeq" id="WP_184098479.1">
    <property type="nucleotide sequence ID" value="NZ_JACIJH010000007.1"/>
</dbReference>
<proteinExistence type="predicted"/>
<reference evidence="1 2" key="1">
    <citation type="submission" date="2020-08" db="EMBL/GenBank/DDBJ databases">
        <title>Genomic Encyclopedia of Type Strains, Phase IV (KMG-IV): sequencing the most valuable type-strain genomes for metagenomic binning, comparative biology and taxonomic classification.</title>
        <authorList>
            <person name="Goeker M."/>
        </authorList>
    </citation>
    <scope>NUCLEOTIDE SEQUENCE [LARGE SCALE GENOMIC DNA]</scope>
    <source>
        <strain evidence="1 2">DSM 27163</strain>
    </source>
</reference>
<comment type="caution">
    <text evidence="1">The sequence shown here is derived from an EMBL/GenBank/DDBJ whole genome shotgun (WGS) entry which is preliminary data.</text>
</comment>
<organism evidence="1 2">
    <name type="scientific">Sphingopyxis panaciterrulae</name>
    <dbReference type="NCBI Taxonomy" id="462372"/>
    <lineage>
        <taxon>Bacteria</taxon>
        <taxon>Pseudomonadati</taxon>
        <taxon>Pseudomonadota</taxon>
        <taxon>Alphaproteobacteria</taxon>
        <taxon>Sphingomonadales</taxon>
        <taxon>Sphingomonadaceae</taxon>
        <taxon>Sphingopyxis</taxon>
    </lineage>
</organism>
<evidence type="ECO:0000313" key="1">
    <source>
        <dbReference type="EMBL" id="MBB5707014.1"/>
    </source>
</evidence>
<keyword evidence="2" id="KW-1185">Reference proteome</keyword>
<protein>
    <submittedName>
        <fullName evidence="1">Uncharacterized protein</fullName>
    </submittedName>
</protein>
<name>A0A7W9B6Z1_9SPHN</name>
<dbReference type="EMBL" id="JACIJH010000007">
    <property type="protein sequence ID" value="MBB5707014.1"/>
    <property type="molecule type" value="Genomic_DNA"/>
</dbReference>
<dbReference type="Proteomes" id="UP000537161">
    <property type="component" value="Unassembled WGS sequence"/>
</dbReference>